<name>A0A221W4H1_9PSEU</name>
<dbReference type="OrthoDB" id="4446106at2"/>
<accession>A0A221W4H1</accession>
<dbReference type="RefSeq" id="WP_093941857.1">
    <property type="nucleotide sequence ID" value="NZ_CP022521.1"/>
</dbReference>
<gene>
    <name evidence="1" type="ORF">AHOG_14545</name>
</gene>
<proteinExistence type="predicted"/>
<dbReference type="KEGG" id="ahg:AHOG_14545"/>
<dbReference type="Proteomes" id="UP000204221">
    <property type="component" value="Chromosome"/>
</dbReference>
<protein>
    <submittedName>
        <fullName evidence="1">Uncharacterized protein</fullName>
    </submittedName>
</protein>
<dbReference type="SUPFAM" id="SSF101898">
    <property type="entry name" value="NHL repeat"/>
    <property type="match status" value="1"/>
</dbReference>
<evidence type="ECO:0000313" key="1">
    <source>
        <dbReference type="EMBL" id="ASO20551.1"/>
    </source>
</evidence>
<sequence>MRPAPTSTSLARSTGTATAPLRLVAVLTAGTALLTGCSFGMADEIVGEDPLPVSAAAGPADSPEQADAPAGEVLPLGRGGVTAVHVDAASRTLVAALAEPPHLVLADLSDPQDPPREVPLPGPAGSLEPTGGGVRVPVPDADLLVEVDLETATAEEIDLGVAAVSIAESADTTVLAHAGGTVGLRDEAGDHRDVPGFTGVTDVLTVEETVFALDRVESSLVQVNLPETRRGLALRAGEGATNAVADRFDRIIVTETRSGELLVFSTEPFLLRQRYPVPGGPYAVAYDEQRDLAWVTLTETNELVGYDVAGGEPVESHRFPSVRQPNSVTVDQDTGAVVVGSATGEGIQVVHP</sequence>
<dbReference type="InterPro" id="IPR015943">
    <property type="entry name" value="WD40/YVTN_repeat-like_dom_sf"/>
</dbReference>
<dbReference type="AlphaFoldDB" id="A0A221W4H1"/>
<reference evidence="1 2" key="1">
    <citation type="submission" date="2017-07" db="EMBL/GenBank/DDBJ databases">
        <title>Complete genome sequence of Actinoalloteichus hoggarensis DSM 45943, type strain of Actinoalloteichus hoggarensis.</title>
        <authorList>
            <person name="Ruckert C."/>
            <person name="Nouioui I."/>
            <person name="Willmese J."/>
            <person name="van Wezel G."/>
            <person name="Klenk H.-P."/>
            <person name="Kalinowski J."/>
            <person name="Zotchev S.B."/>
        </authorList>
    </citation>
    <scope>NUCLEOTIDE SEQUENCE [LARGE SCALE GENOMIC DNA]</scope>
    <source>
        <strain evidence="1 2">DSM 45943</strain>
    </source>
</reference>
<organism evidence="1 2">
    <name type="scientific">Actinoalloteichus hoggarensis</name>
    <dbReference type="NCBI Taxonomy" id="1470176"/>
    <lineage>
        <taxon>Bacteria</taxon>
        <taxon>Bacillati</taxon>
        <taxon>Actinomycetota</taxon>
        <taxon>Actinomycetes</taxon>
        <taxon>Pseudonocardiales</taxon>
        <taxon>Pseudonocardiaceae</taxon>
        <taxon>Actinoalloteichus</taxon>
    </lineage>
</organism>
<keyword evidence="2" id="KW-1185">Reference proteome</keyword>
<evidence type="ECO:0000313" key="2">
    <source>
        <dbReference type="Proteomes" id="UP000204221"/>
    </source>
</evidence>
<dbReference type="Gene3D" id="2.130.10.10">
    <property type="entry name" value="YVTN repeat-like/Quinoprotein amine dehydrogenase"/>
    <property type="match status" value="1"/>
</dbReference>
<dbReference type="EMBL" id="CP022521">
    <property type="protein sequence ID" value="ASO20551.1"/>
    <property type="molecule type" value="Genomic_DNA"/>
</dbReference>